<dbReference type="GO" id="GO:0016787">
    <property type="term" value="F:hydrolase activity"/>
    <property type="evidence" value="ECO:0007669"/>
    <property type="project" value="UniProtKB-KW"/>
</dbReference>
<dbReference type="EMBL" id="CP036498">
    <property type="protein sequence ID" value="QUS42274.1"/>
    <property type="molecule type" value="Genomic_DNA"/>
</dbReference>
<accession>A0ABX8AI43</accession>
<dbReference type="SUPFAM" id="SSF56784">
    <property type="entry name" value="HAD-like"/>
    <property type="match status" value="1"/>
</dbReference>
<dbReference type="InterPro" id="IPR050155">
    <property type="entry name" value="HAD-like_hydrolase_sf"/>
</dbReference>
<gene>
    <name evidence="1" type="ORF">RPMA_05945</name>
</gene>
<evidence type="ECO:0000313" key="1">
    <source>
        <dbReference type="EMBL" id="QUS42274.1"/>
    </source>
</evidence>
<dbReference type="Proteomes" id="UP000682843">
    <property type="component" value="Chromosome"/>
</dbReference>
<name>A0ABX8AI43_9BRAD</name>
<dbReference type="SFLD" id="SFLDS00003">
    <property type="entry name" value="Haloacid_Dehalogenase"/>
    <property type="match status" value="1"/>
</dbReference>
<dbReference type="InterPro" id="IPR041492">
    <property type="entry name" value="HAD_2"/>
</dbReference>
<dbReference type="PANTHER" id="PTHR43434">
    <property type="entry name" value="PHOSPHOGLYCOLATE PHOSPHATASE"/>
    <property type="match status" value="1"/>
</dbReference>
<organism evidence="1 2">
    <name type="scientific">Tardiphaga alba</name>
    <dbReference type="NCBI Taxonomy" id="340268"/>
    <lineage>
        <taxon>Bacteria</taxon>
        <taxon>Pseudomonadati</taxon>
        <taxon>Pseudomonadota</taxon>
        <taxon>Alphaproteobacteria</taxon>
        <taxon>Hyphomicrobiales</taxon>
        <taxon>Nitrobacteraceae</taxon>
        <taxon>Tardiphaga</taxon>
    </lineage>
</organism>
<dbReference type="PANTHER" id="PTHR43434:SF20">
    <property type="entry name" value="5'-NUCLEOTIDASE"/>
    <property type="match status" value="1"/>
</dbReference>
<dbReference type="CDD" id="cd04302">
    <property type="entry name" value="HAD_5NT"/>
    <property type="match status" value="1"/>
</dbReference>
<dbReference type="Gene3D" id="3.40.50.1000">
    <property type="entry name" value="HAD superfamily/HAD-like"/>
    <property type="match status" value="1"/>
</dbReference>
<keyword evidence="1" id="KW-0378">Hydrolase</keyword>
<evidence type="ECO:0000313" key="2">
    <source>
        <dbReference type="Proteomes" id="UP000682843"/>
    </source>
</evidence>
<sequence>MDTIFFDLDGTLSDPKIGITGSIQYALGKLDIPVPTQDELTWCIGPPLRASFVSLLGGEEHADRGVELYRERFGTVGLFENTLYDGIPAVLETLHASGRPLFVATSKPHVFADRIIDHFGLRSYFTRVFGSELDGTRVDKSDLLRYALNETDTDPARAIMIGDRKHDVIGAANNGIAAIGALYGYGGRSELTEAGAKHLVAAPGEIPALID</sequence>
<dbReference type="RefSeq" id="WP_211913450.1">
    <property type="nucleotide sequence ID" value="NZ_CP036498.1"/>
</dbReference>
<dbReference type="Pfam" id="PF13419">
    <property type="entry name" value="HAD_2"/>
    <property type="match status" value="1"/>
</dbReference>
<dbReference type="SFLD" id="SFLDG01129">
    <property type="entry name" value="C1.5:_HAD__Beta-PGM__Phosphata"/>
    <property type="match status" value="1"/>
</dbReference>
<reference evidence="1 2" key="1">
    <citation type="submission" date="2019-02" db="EMBL/GenBank/DDBJ databases">
        <title>Emended description of the genus Rhodopseudomonas and description of Rhodopseudomonas albus sp. nov., a non-phototrophic, heavy-metal-tolerant bacterium isolated from garden soil.</title>
        <authorList>
            <person name="Bao Z."/>
            <person name="Cao W.W."/>
            <person name="Sato Y."/>
            <person name="Nishizawa T."/>
            <person name="Zhao J."/>
            <person name="Guo Y."/>
            <person name="Ohta H."/>
        </authorList>
    </citation>
    <scope>NUCLEOTIDE SEQUENCE [LARGE SCALE GENOMIC DNA]</scope>
    <source>
        <strain evidence="1 2">SK50-23</strain>
    </source>
</reference>
<dbReference type="InterPro" id="IPR023198">
    <property type="entry name" value="PGP-like_dom2"/>
</dbReference>
<proteinExistence type="predicted"/>
<dbReference type="Gene3D" id="1.10.150.240">
    <property type="entry name" value="Putative phosphatase, domain 2"/>
    <property type="match status" value="1"/>
</dbReference>
<dbReference type="InterPro" id="IPR036412">
    <property type="entry name" value="HAD-like_sf"/>
</dbReference>
<dbReference type="InterPro" id="IPR023214">
    <property type="entry name" value="HAD_sf"/>
</dbReference>
<keyword evidence="2" id="KW-1185">Reference proteome</keyword>
<protein>
    <submittedName>
        <fullName evidence="1">HAD family hydrolase</fullName>
    </submittedName>
</protein>